<feature type="compositionally biased region" description="Basic and acidic residues" evidence="1">
    <location>
        <begin position="37"/>
        <end position="49"/>
    </location>
</feature>
<feature type="compositionally biased region" description="Low complexity" evidence="1">
    <location>
        <begin position="106"/>
        <end position="117"/>
    </location>
</feature>
<gene>
    <name evidence="2" type="ORF">LTRI10_LOCUS35307</name>
</gene>
<dbReference type="AlphaFoldDB" id="A0AAV2F9C2"/>
<dbReference type="Proteomes" id="UP001497516">
    <property type="component" value="Chromosome 6"/>
</dbReference>
<dbReference type="EMBL" id="OZ034819">
    <property type="protein sequence ID" value="CAL1394829.1"/>
    <property type="molecule type" value="Genomic_DNA"/>
</dbReference>
<sequence>MASKLGTNQGSANQERKGNQNRKGDVDASSAAKVGNKGKEPMADQRESAKGVLGSGPSKIPNRGNGLRPTSETYHPSNSGQPDRTGNVDNETFRCLSPSPLMGLTSSAGQASSSSASHLVKSFVGPNDTRMQIVAVPSSLKRTRQVEASSPSAGERMKKKKGSRQQSKKGTPVKLQASKALEIWSPVKDRKNKSKARLSSLTLEEINAWTCAAAEKADRKPDHDKDTSKLPKQRAPAEDAIVTAVLQN</sequence>
<evidence type="ECO:0000313" key="3">
    <source>
        <dbReference type="Proteomes" id="UP001497516"/>
    </source>
</evidence>
<feature type="compositionally biased region" description="Polar residues" evidence="1">
    <location>
        <begin position="68"/>
        <end position="90"/>
    </location>
</feature>
<feature type="compositionally biased region" description="Basic residues" evidence="1">
    <location>
        <begin position="157"/>
        <end position="167"/>
    </location>
</feature>
<reference evidence="2 3" key="1">
    <citation type="submission" date="2024-04" db="EMBL/GenBank/DDBJ databases">
        <authorList>
            <person name="Fracassetti M."/>
        </authorList>
    </citation>
    <scope>NUCLEOTIDE SEQUENCE [LARGE SCALE GENOMIC DNA]</scope>
</reference>
<protein>
    <submittedName>
        <fullName evidence="2">Uncharacterized protein</fullName>
    </submittedName>
</protein>
<feature type="region of interest" description="Disordered" evidence="1">
    <location>
        <begin position="1"/>
        <end position="118"/>
    </location>
</feature>
<proteinExistence type="predicted"/>
<feature type="region of interest" description="Disordered" evidence="1">
    <location>
        <begin position="134"/>
        <end position="177"/>
    </location>
</feature>
<name>A0AAV2F9C2_9ROSI</name>
<feature type="compositionally biased region" description="Basic and acidic residues" evidence="1">
    <location>
        <begin position="215"/>
        <end position="229"/>
    </location>
</feature>
<keyword evidence="3" id="KW-1185">Reference proteome</keyword>
<evidence type="ECO:0000256" key="1">
    <source>
        <dbReference type="SAM" id="MobiDB-lite"/>
    </source>
</evidence>
<feature type="compositionally biased region" description="Basic and acidic residues" evidence="1">
    <location>
        <begin position="14"/>
        <end position="26"/>
    </location>
</feature>
<feature type="region of interest" description="Disordered" evidence="1">
    <location>
        <begin position="214"/>
        <end position="238"/>
    </location>
</feature>
<accession>A0AAV2F9C2</accession>
<organism evidence="2 3">
    <name type="scientific">Linum trigynum</name>
    <dbReference type="NCBI Taxonomy" id="586398"/>
    <lineage>
        <taxon>Eukaryota</taxon>
        <taxon>Viridiplantae</taxon>
        <taxon>Streptophyta</taxon>
        <taxon>Embryophyta</taxon>
        <taxon>Tracheophyta</taxon>
        <taxon>Spermatophyta</taxon>
        <taxon>Magnoliopsida</taxon>
        <taxon>eudicotyledons</taxon>
        <taxon>Gunneridae</taxon>
        <taxon>Pentapetalae</taxon>
        <taxon>rosids</taxon>
        <taxon>fabids</taxon>
        <taxon>Malpighiales</taxon>
        <taxon>Linaceae</taxon>
        <taxon>Linum</taxon>
    </lineage>
</organism>
<evidence type="ECO:0000313" key="2">
    <source>
        <dbReference type="EMBL" id="CAL1394829.1"/>
    </source>
</evidence>
<feature type="compositionally biased region" description="Polar residues" evidence="1">
    <location>
        <begin position="1"/>
        <end position="13"/>
    </location>
</feature>